<gene>
    <name evidence="2" type="ORF">OXD698_LOCUS46598</name>
</gene>
<keyword evidence="1" id="KW-0472">Membrane</keyword>
<reference evidence="2" key="1">
    <citation type="submission" date="2021-02" db="EMBL/GenBank/DDBJ databases">
        <authorList>
            <person name="Nowell W R."/>
        </authorList>
    </citation>
    <scope>NUCLEOTIDE SEQUENCE</scope>
</reference>
<accession>A0A820IDJ6</accession>
<keyword evidence="1" id="KW-1133">Transmembrane helix</keyword>
<dbReference type="Proteomes" id="UP000663844">
    <property type="component" value="Unassembled WGS sequence"/>
</dbReference>
<comment type="caution">
    <text evidence="2">The sequence shown here is derived from an EMBL/GenBank/DDBJ whole genome shotgun (WGS) entry which is preliminary data.</text>
</comment>
<evidence type="ECO:0000313" key="3">
    <source>
        <dbReference type="Proteomes" id="UP000663844"/>
    </source>
</evidence>
<feature type="transmembrane region" description="Helical" evidence="1">
    <location>
        <begin position="215"/>
        <end position="238"/>
    </location>
</feature>
<keyword evidence="1" id="KW-0812">Transmembrane</keyword>
<feature type="non-terminal residue" evidence="2">
    <location>
        <position position="1"/>
    </location>
</feature>
<dbReference type="AlphaFoldDB" id="A0A820IDJ6"/>
<organism evidence="2 3">
    <name type="scientific">Adineta steineri</name>
    <dbReference type="NCBI Taxonomy" id="433720"/>
    <lineage>
        <taxon>Eukaryota</taxon>
        <taxon>Metazoa</taxon>
        <taxon>Spiralia</taxon>
        <taxon>Gnathifera</taxon>
        <taxon>Rotifera</taxon>
        <taxon>Eurotatoria</taxon>
        <taxon>Bdelloidea</taxon>
        <taxon>Adinetida</taxon>
        <taxon>Adinetidae</taxon>
        <taxon>Adineta</taxon>
    </lineage>
</organism>
<sequence>EQINVQQVDTSLFENSTEKKNLKTYLEEKQILIQTKRVEIEQLDLKSVNLPDKYSKIKFNDNGHETKDLKTFLIELMENIKQQNNKYLYQTDLPFSTKEDEGNKIRIFLKEKNILKSGGLAIHKYGDNSEDIEKELNKILKDTEFANDTKLILSKILNLQGDIRSYKDDLKVNLEDFIDLKDQEIVPSELKFFEGLGLDKFLIIEEDKSWWDWRAFAVAMIGLAQVISGAILISFGLVNIGGALISEGISDMIYATMAGLSGNFSWKDWAIQKAISLSLSIMSAGLGKLASIGSTAAKLGSVSRAAMIS</sequence>
<evidence type="ECO:0000256" key="1">
    <source>
        <dbReference type="SAM" id="Phobius"/>
    </source>
</evidence>
<name>A0A820IDJ6_9BILA</name>
<dbReference type="EMBL" id="CAJOAZ010016963">
    <property type="protein sequence ID" value="CAF4310381.1"/>
    <property type="molecule type" value="Genomic_DNA"/>
</dbReference>
<protein>
    <submittedName>
        <fullName evidence="2">Uncharacterized protein</fullName>
    </submittedName>
</protein>
<proteinExistence type="predicted"/>
<feature type="non-terminal residue" evidence="2">
    <location>
        <position position="309"/>
    </location>
</feature>
<evidence type="ECO:0000313" key="2">
    <source>
        <dbReference type="EMBL" id="CAF4310381.1"/>
    </source>
</evidence>